<keyword evidence="4" id="KW-0812">Transmembrane</keyword>
<comment type="caution">
    <text evidence="6">The sequence shown here is derived from an EMBL/GenBank/DDBJ whole genome shotgun (WGS) entry which is preliminary data.</text>
</comment>
<dbReference type="InterPro" id="IPR013083">
    <property type="entry name" value="Znf_RING/FYVE/PHD"/>
</dbReference>
<evidence type="ECO:0000256" key="3">
    <source>
        <dbReference type="ARBA" id="ARBA00022833"/>
    </source>
</evidence>
<keyword evidence="2" id="KW-0863">Zinc-finger</keyword>
<dbReference type="SUPFAM" id="SSF57850">
    <property type="entry name" value="RING/U-box"/>
    <property type="match status" value="1"/>
</dbReference>
<organism evidence="6 7">
    <name type="scientific">Escallonia rubra</name>
    <dbReference type="NCBI Taxonomy" id="112253"/>
    <lineage>
        <taxon>Eukaryota</taxon>
        <taxon>Viridiplantae</taxon>
        <taxon>Streptophyta</taxon>
        <taxon>Embryophyta</taxon>
        <taxon>Tracheophyta</taxon>
        <taxon>Spermatophyta</taxon>
        <taxon>Magnoliopsida</taxon>
        <taxon>eudicotyledons</taxon>
        <taxon>Gunneridae</taxon>
        <taxon>Pentapetalae</taxon>
        <taxon>asterids</taxon>
        <taxon>campanulids</taxon>
        <taxon>Escalloniales</taxon>
        <taxon>Escalloniaceae</taxon>
        <taxon>Escallonia</taxon>
    </lineage>
</organism>
<dbReference type="PROSITE" id="PS51292">
    <property type="entry name" value="ZF_RING_CH"/>
    <property type="match status" value="1"/>
</dbReference>
<feature type="non-terminal residue" evidence="6">
    <location>
        <position position="322"/>
    </location>
</feature>
<feature type="domain" description="RING-CH-type" evidence="5">
    <location>
        <begin position="135"/>
        <end position="195"/>
    </location>
</feature>
<keyword evidence="4" id="KW-0472">Membrane</keyword>
<evidence type="ECO:0000313" key="7">
    <source>
        <dbReference type="Proteomes" id="UP001187471"/>
    </source>
</evidence>
<dbReference type="Gene3D" id="3.30.40.10">
    <property type="entry name" value="Zinc/RING finger domain, C3HC4 (zinc finger)"/>
    <property type="match status" value="1"/>
</dbReference>
<dbReference type="InterPro" id="IPR011016">
    <property type="entry name" value="Znf_RING-CH"/>
</dbReference>
<keyword evidence="1" id="KW-0479">Metal-binding</keyword>
<feature type="transmembrane region" description="Helical" evidence="4">
    <location>
        <begin position="247"/>
        <end position="269"/>
    </location>
</feature>
<feature type="transmembrane region" description="Helical" evidence="4">
    <location>
        <begin position="275"/>
        <end position="295"/>
    </location>
</feature>
<keyword evidence="3" id="KW-0862">Zinc</keyword>
<evidence type="ECO:0000256" key="1">
    <source>
        <dbReference type="ARBA" id="ARBA00022723"/>
    </source>
</evidence>
<evidence type="ECO:0000256" key="4">
    <source>
        <dbReference type="SAM" id="Phobius"/>
    </source>
</evidence>
<accession>A0AA88R3A3</accession>
<dbReference type="GO" id="GO:0008270">
    <property type="term" value="F:zinc ion binding"/>
    <property type="evidence" value="ECO:0007669"/>
    <property type="project" value="UniProtKB-KW"/>
</dbReference>
<keyword evidence="4" id="KW-1133">Transmembrane helix</keyword>
<evidence type="ECO:0000256" key="2">
    <source>
        <dbReference type="ARBA" id="ARBA00022771"/>
    </source>
</evidence>
<name>A0AA88R3A3_9ASTE</name>
<dbReference type="PANTHER" id="PTHR46214">
    <property type="entry name" value="ZINC FINGER, RING-CH-TYPE"/>
    <property type="match status" value="1"/>
</dbReference>
<gene>
    <name evidence="6" type="ORF">RJ640_019184</name>
</gene>
<sequence>VQACLEGASDAVVNVVVKLSGILTKEEVVKVDAGEMHGAESVGNGVANGDPCEHSCDLEKQSVDGRDQESWRDSLNQTVLTMVVSTGDVVLSPQPVGDFPKTANAALTEVTNVISPKKAHLSRNTSFHEQCSRGAGCHAGGIAGVCQEEKEETLINLGCHCRGGLAIAHRSCINTWFLTRGSNRCEICQQVTANVPPPDSQPSQPSYWVWRVGPAFRGSTVGQGRERVSSLVESCSFKQAVGCFSPLWVAFAILIGGLLLDVLISITLGVSALPVNIIIGVIIVLGLGTALRLALEFCREWSIRRVMQRGEPDVNLGYHPAL</sequence>
<reference evidence="6" key="1">
    <citation type="submission" date="2022-12" db="EMBL/GenBank/DDBJ databases">
        <title>Draft genome assemblies for two species of Escallonia (Escalloniales).</title>
        <authorList>
            <person name="Chanderbali A."/>
            <person name="Dervinis C."/>
            <person name="Anghel I."/>
            <person name="Soltis D."/>
            <person name="Soltis P."/>
            <person name="Zapata F."/>
        </authorList>
    </citation>
    <scope>NUCLEOTIDE SEQUENCE</scope>
    <source>
        <strain evidence="6">UCBG92.1500</strain>
        <tissue evidence="6">Leaf</tissue>
    </source>
</reference>
<dbReference type="Proteomes" id="UP001187471">
    <property type="component" value="Unassembled WGS sequence"/>
</dbReference>
<dbReference type="SMART" id="SM00744">
    <property type="entry name" value="RINGv"/>
    <property type="match status" value="1"/>
</dbReference>
<dbReference type="PANTHER" id="PTHR46214:SF16">
    <property type="entry name" value="OS10G0481450 PROTEIN"/>
    <property type="match status" value="1"/>
</dbReference>
<evidence type="ECO:0000313" key="6">
    <source>
        <dbReference type="EMBL" id="KAK2981964.1"/>
    </source>
</evidence>
<evidence type="ECO:0000259" key="5">
    <source>
        <dbReference type="PROSITE" id="PS51292"/>
    </source>
</evidence>
<keyword evidence="7" id="KW-1185">Reference proteome</keyword>
<protein>
    <recommendedName>
        <fullName evidence="5">RING-CH-type domain-containing protein</fullName>
    </recommendedName>
</protein>
<dbReference type="Pfam" id="PF12906">
    <property type="entry name" value="RINGv"/>
    <property type="match status" value="1"/>
</dbReference>
<proteinExistence type="predicted"/>
<dbReference type="EMBL" id="JAVXUO010001480">
    <property type="protein sequence ID" value="KAK2981964.1"/>
    <property type="molecule type" value="Genomic_DNA"/>
</dbReference>
<dbReference type="AlphaFoldDB" id="A0AA88R3A3"/>